<evidence type="ECO:0000313" key="2">
    <source>
        <dbReference type="Proteomes" id="UP000054565"/>
    </source>
</evidence>
<accession>A0A0J6YRA1</accession>
<evidence type="ECO:0000313" key="1">
    <source>
        <dbReference type="EMBL" id="KMP09493.1"/>
    </source>
</evidence>
<dbReference type="AlphaFoldDB" id="A0A0J6YRA1"/>
<sequence>MIPRFAGGDTVRFHRNFGIRHETRFIRDREPFATAKRTADTGGHWHEGGMWMSFDARATRIVHKITGIPNLPGSARVCSCPVPKQPRAKDNQLLPTVVNSLDITILHARLVPCPGCSLTDIP</sequence>
<proteinExistence type="predicted"/>
<name>A0A0J6YRA1_COCIT</name>
<protein>
    <submittedName>
        <fullName evidence="1">Uncharacterized protein</fullName>
    </submittedName>
</protein>
<dbReference type="EMBL" id="DS028099">
    <property type="protein sequence ID" value="KMP09493.1"/>
    <property type="molecule type" value="Genomic_DNA"/>
</dbReference>
<reference evidence="2" key="1">
    <citation type="journal article" date="2010" name="Genome Res.">
        <title>Population genomic sequencing of Coccidioides fungi reveals recent hybridization and transposon control.</title>
        <authorList>
            <person name="Neafsey D.E."/>
            <person name="Barker B.M."/>
            <person name="Sharpton T.J."/>
            <person name="Stajich J.E."/>
            <person name="Park D.J."/>
            <person name="Whiston E."/>
            <person name="Hung C.-Y."/>
            <person name="McMahan C."/>
            <person name="White J."/>
            <person name="Sykes S."/>
            <person name="Heiman D."/>
            <person name="Young S."/>
            <person name="Zeng Q."/>
            <person name="Abouelleil A."/>
            <person name="Aftuck L."/>
            <person name="Bessette D."/>
            <person name="Brown A."/>
            <person name="FitzGerald M."/>
            <person name="Lui A."/>
            <person name="Macdonald J.P."/>
            <person name="Priest M."/>
            <person name="Orbach M.J."/>
            <person name="Galgiani J.N."/>
            <person name="Kirkland T.N."/>
            <person name="Cole G.T."/>
            <person name="Birren B.W."/>
            <person name="Henn M.R."/>
            <person name="Taylor J.W."/>
            <person name="Rounsley S.D."/>
        </authorList>
    </citation>
    <scope>NUCLEOTIDE SEQUENCE [LARGE SCALE GENOMIC DNA]</scope>
    <source>
        <strain evidence="2">RMSCC 2394</strain>
    </source>
</reference>
<gene>
    <name evidence="1" type="ORF">CIRG_09663</name>
</gene>
<dbReference type="Proteomes" id="UP000054565">
    <property type="component" value="Unassembled WGS sequence"/>
</dbReference>
<organism evidence="1 2">
    <name type="scientific">Coccidioides immitis RMSCC 2394</name>
    <dbReference type="NCBI Taxonomy" id="404692"/>
    <lineage>
        <taxon>Eukaryota</taxon>
        <taxon>Fungi</taxon>
        <taxon>Dikarya</taxon>
        <taxon>Ascomycota</taxon>
        <taxon>Pezizomycotina</taxon>
        <taxon>Eurotiomycetes</taxon>
        <taxon>Eurotiomycetidae</taxon>
        <taxon>Onygenales</taxon>
        <taxon>Onygenaceae</taxon>
        <taxon>Coccidioides</taxon>
    </lineage>
</organism>